<dbReference type="AlphaFoldDB" id="A0A163J1E3"/>
<feature type="compositionally biased region" description="Low complexity" evidence="1">
    <location>
        <begin position="43"/>
        <end position="55"/>
    </location>
</feature>
<protein>
    <submittedName>
        <fullName evidence="2">Uncharacterized protein</fullName>
    </submittedName>
</protein>
<evidence type="ECO:0000256" key="1">
    <source>
        <dbReference type="SAM" id="MobiDB-lite"/>
    </source>
</evidence>
<accession>A0A163J1E3</accession>
<proteinExistence type="predicted"/>
<evidence type="ECO:0000313" key="3">
    <source>
        <dbReference type="Proteomes" id="UP000078561"/>
    </source>
</evidence>
<organism evidence="2">
    <name type="scientific">Absidia glauca</name>
    <name type="common">Pin mould</name>
    <dbReference type="NCBI Taxonomy" id="4829"/>
    <lineage>
        <taxon>Eukaryota</taxon>
        <taxon>Fungi</taxon>
        <taxon>Fungi incertae sedis</taxon>
        <taxon>Mucoromycota</taxon>
        <taxon>Mucoromycotina</taxon>
        <taxon>Mucoromycetes</taxon>
        <taxon>Mucorales</taxon>
        <taxon>Cunninghamellaceae</taxon>
        <taxon>Absidia</taxon>
    </lineage>
</organism>
<gene>
    <name evidence="2" type="primary">ABSGL_01998.1 scaffold 2596</name>
</gene>
<evidence type="ECO:0000313" key="2">
    <source>
        <dbReference type="EMBL" id="SAL96582.1"/>
    </source>
</evidence>
<name>A0A163J1E3_ABSGL</name>
<dbReference type="EMBL" id="LT551165">
    <property type="protein sequence ID" value="SAL96582.1"/>
    <property type="molecule type" value="Genomic_DNA"/>
</dbReference>
<dbReference type="InParanoid" id="A0A163J1E3"/>
<reference evidence="2" key="1">
    <citation type="submission" date="2016-04" db="EMBL/GenBank/DDBJ databases">
        <authorList>
            <person name="Evans L.H."/>
            <person name="Alamgir A."/>
            <person name="Owens N."/>
            <person name="Weber N.D."/>
            <person name="Virtaneva K."/>
            <person name="Barbian K."/>
            <person name="Babar A."/>
            <person name="Rosenke K."/>
        </authorList>
    </citation>
    <scope>NUCLEOTIDE SEQUENCE [LARGE SCALE GENOMIC DNA]</scope>
    <source>
        <strain evidence="2">CBS 101.48</strain>
    </source>
</reference>
<keyword evidence="3" id="KW-1185">Reference proteome</keyword>
<feature type="compositionally biased region" description="Polar residues" evidence="1">
    <location>
        <begin position="97"/>
        <end position="111"/>
    </location>
</feature>
<sequence length="154" mass="18067">MRDGIEIQHDFTPVSRSVKAYIADTHDDLVDRRYFIQRSHTPPFFNFLPTTNPNTYHPRNHPREGLRPPPSLRGGLSEVDRGAEQPDQGIPRRRTDQSLSPQQQPANTETTPVVDEERRFLLHEVRYLDKRANVRRLRYLLARAEEEEEEEKGQ</sequence>
<feature type="region of interest" description="Disordered" evidence="1">
    <location>
        <begin position="43"/>
        <end position="113"/>
    </location>
</feature>
<dbReference type="Proteomes" id="UP000078561">
    <property type="component" value="Unassembled WGS sequence"/>
</dbReference>